<dbReference type="AlphaFoldDB" id="J0D5Z6"/>
<dbReference type="KEGG" id="adl:AURDEDRAFT_176688"/>
<dbReference type="InParanoid" id="J0D5Z6"/>
<evidence type="ECO:0000256" key="1">
    <source>
        <dbReference type="SAM" id="SignalP"/>
    </source>
</evidence>
<evidence type="ECO:0000313" key="3">
    <source>
        <dbReference type="Proteomes" id="UP000006514"/>
    </source>
</evidence>
<dbReference type="EMBL" id="JH687970">
    <property type="protein sequence ID" value="EJD34267.1"/>
    <property type="molecule type" value="Genomic_DNA"/>
</dbReference>
<sequence>MHLVWLNLIPNLTLLYTGKFKGLDEGKEDYVIAENIWDEIGRITAASGATIPSAFGARVPNLAKDRTYMIAETWCIWALFIAPTVLRGRFREERYYTHFMQLIELLRCCLQLEVTQEDIDFIRLGFVDWVLRYEKLHYQYDPARLATCVSTVHGLLHIADSIVAMGTVGGYWWFVMECFCSSLRPAIRSRKHPYTSIDHHVSDMAKIHQVLLAHNLDTSFQQCEADMTSLVRCGEFSALEYPSSALTIPSMVVELTASEHSKIARYLSARFNCHAKAIAPSIPKSLRAWGKVRHLDGGDTMHARGLVTQRRDDRDASFIQYSLMVDKNARSHHRAPEFSTEVFFGQLSRVFICPLPALPQHKQKAQTLLLAEVQECKGLTDPNMHGLRFYDGTLRPTEIVDLVSVECVVGRIQDRGKWSLIDRSNDLARVIIPEDDDDG</sequence>
<name>J0D5Z6_AURST</name>
<accession>J0D5Z6</accession>
<organism evidence="2 3">
    <name type="scientific">Auricularia subglabra (strain TFB-10046 / SS5)</name>
    <name type="common">White-rot fungus</name>
    <name type="synonym">Auricularia delicata (strain TFB10046)</name>
    <dbReference type="NCBI Taxonomy" id="717982"/>
    <lineage>
        <taxon>Eukaryota</taxon>
        <taxon>Fungi</taxon>
        <taxon>Dikarya</taxon>
        <taxon>Basidiomycota</taxon>
        <taxon>Agaricomycotina</taxon>
        <taxon>Agaricomycetes</taxon>
        <taxon>Auriculariales</taxon>
        <taxon>Auriculariaceae</taxon>
        <taxon>Auricularia</taxon>
    </lineage>
</organism>
<evidence type="ECO:0000313" key="2">
    <source>
        <dbReference type="EMBL" id="EJD34267.1"/>
    </source>
</evidence>
<dbReference type="eggNOG" id="ENOG502SV4Z">
    <property type="taxonomic scope" value="Eukaryota"/>
</dbReference>
<keyword evidence="1" id="KW-0732">Signal</keyword>
<dbReference type="OrthoDB" id="2404451at2759"/>
<protein>
    <submittedName>
        <fullName evidence="2">Uncharacterized protein</fullName>
    </submittedName>
</protein>
<feature type="signal peptide" evidence="1">
    <location>
        <begin position="1"/>
        <end position="15"/>
    </location>
</feature>
<keyword evidence="3" id="KW-1185">Reference proteome</keyword>
<feature type="chain" id="PRO_5012587654" evidence="1">
    <location>
        <begin position="16"/>
        <end position="439"/>
    </location>
</feature>
<reference evidence="3" key="1">
    <citation type="journal article" date="2012" name="Science">
        <title>The Paleozoic origin of enzymatic lignin decomposition reconstructed from 31 fungal genomes.</title>
        <authorList>
            <person name="Floudas D."/>
            <person name="Binder M."/>
            <person name="Riley R."/>
            <person name="Barry K."/>
            <person name="Blanchette R.A."/>
            <person name="Henrissat B."/>
            <person name="Martinez A.T."/>
            <person name="Otillar R."/>
            <person name="Spatafora J.W."/>
            <person name="Yadav J.S."/>
            <person name="Aerts A."/>
            <person name="Benoit I."/>
            <person name="Boyd A."/>
            <person name="Carlson A."/>
            <person name="Copeland A."/>
            <person name="Coutinho P.M."/>
            <person name="de Vries R.P."/>
            <person name="Ferreira P."/>
            <person name="Findley K."/>
            <person name="Foster B."/>
            <person name="Gaskell J."/>
            <person name="Glotzer D."/>
            <person name="Gorecki P."/>
            <person name="Heitman J."/>
            <person name="Hesse C."/>
            <person name="Hori C."/>
            <person name="Igarashi K."/>
            <person name="Jurgens J.A."/>
            <person name="Kallen N."/>
            <person name="Kersten P."/>
            <person name="Kohler A."/>
            <person name="Kuees U."/>
            <person name="Kumar T.K.A."/>
            <person name="Kuo A."/>
            <person name="LaButti K."/>
            <person name="Larrondo L.F."/>
            <person name="Lindquist E."/>
            <person name="Ling A."/>
            <person name="Lombard V."/>
            <person name="Lucas S."/>
            <person name="Lundell T."/>
            <person name="Martin R."/>
            <person name="McLaughlin D.J."/>
            <person name="Morgenstern I."/>
            <person name="Morin E."/>
            <person name="Murat C."/>
            <person name="Nagy L.G."/>
            <person name="Nolan M."/>
            <person name="Ohm R.A."/>
            <person name="Patyshakuliyeva A."/>
            <person name="Rokas A."/>
            <person name="Ruiz-Duenas F.J."/>
            <person name="Sabat G."/>
            <person name="Salamov A."/>
            <person name="Samejima M."/>
            <person name="Schmutz J."/>
            <person name="Slot J.C."/>
            <person name="St John F."/>
            <person name="Stenlid J."/>
            <person name="Sun H."/>
            <person name="Sun S."/>
            <person name="Syed K."/>
            <person name="Tsang A."/>
            <person name="Wiebenga A."/>
            <person name="Young D."/>
            <person name="Pisabarro A."/>
            <person name="Eastwood D.C."/>
            <person name="Martin F."/>
            <person name="Cullen D."/>
            <person name="Grigoriev I.V."/>
            <person name="Hibbett D.S."/>
        </authorList>
    </citation>
    <scope>NUCLEOTIDE SEQUENCE [LARGE SCALE GENOMIC DNA]</scope>
    <source>
        <strain evidence="3">TFB10046</strain>
    </source>
</reference>
<dbReference type="OMA" id="GASHERH"/>
<gene>
    <name evidence="2" type="ORF">AURDEDRAFT_176688</name>
</gene>
<dbReference type="Proteomes" id="UP000006514">
    <property type="component" value="Unassembled WGS sequence"/>
</dbReference>
<proteinExistence type="predicted"/>